<proteinExistence type="predicted"/>
<evidence type="ECO:0000313" key="1">
    <source>
        <dbReference type="EMBL" id="XFO74449.1"/>
    </source>
</evidence>
<sequence length="104" mass="10738">MSTYGTPVTVAAKLDRLPLSGFHYKLLTINGCAWAFDAFDVGLITFIATALSEAWQLSSAQVGILLSSGLRFTGILHLDRTPASAGISPVACPAGAGSGSVEHC</sequence>
<evidence type="ECO:0000313" key="2">
    <source>
        <dbReference type="Proteomes" id="UP000216052"/>
    </source>
</evidence>
<dbReference type="EMBL" id="CP155571">
    <property type="protein sequence ID" value="XFO74449.1"/>
    <property type="molecule type" value="Genomic_DNA"/>
</dbReference>
<dbReference type="RefSeq" id="WP_245692542.1">
    <property type="nucleotide sequence ID" value="NZ_CP155571.1"/>
</dbReference>
<dbReference type="Proteomes" id="UP000216052">
    <property type="component" value="Chromosome"/>
</dbReference>
<reference evidence="1" key="1">
    <citation type="submission" date="2024-05" db="EMBL/GenBank/DDBJ databases">
        <title>Isolation and characterization of Sporomusa carbonis sp. nov., a carboxydotrophic hydrogenogen in the genus of Sporomusa isolated from a charcoal burning pile.</title>
        <authorList>
            <person name="Boeer T."/>
            <person name="Rosenbaum F."/>
            <person name="Eysell L."/>
            <person name="Mueller V."/>
            <person name="Daniel R."/>
            <person name="Poehlein A."/>
        </authorList>
    </citation>
    <scope>NUCLEOTIDE SEQUENCE [LARGE SCALE GENOMIC DNA]</scope>
    <source>
        <strain evidence="1">DSM 3132</strain>
    </source>
</reference>
<organism evidence="1 2">
    <name type="scientific">Sporomusa acidovorans (strain ATCC 49682 / DSM 3132 / Mol)</name>
    <dbReference type="NCBI Taxonomy" id="1123286"/>
    <lineage>
        <taxon>Bacteria</taxon>
        <taxon>Bacillati</taxon>
        <taxon>Bacillota</taxon>
        <taxon>Negativicutes</taxon>
        <taxon>Selenomonadales</taxon>
        <taxon>Sporomusaceae</taxon>
        <taxon>Sporomusa</taxon>
    </lineage>
</organism>
<protein>
    <submittedName>
        <fullName evidence="1">Uncharacterized protein</fullName>
    </submittedName>
</protein>
<gene>
    <name evidence="1" type="ORF">SPACI_045590</name>
</gene>
<accession>A0ABZ3J7S5</accession>
<dbReference type="InterPro" id="IPR036259">
    <property type="entry name" value="MFS_trans_sf"/>
</dbReference>
<name>A0ABZ3J7S5_SPOA4</name>
<dbReference type="SUPFAM" id="SSF103473">
    <property type="entry name" value="MFS general substrate transporter"/>
    <property type="match status" value="1"/>
</dbReference>
<keyword evidence="2" id="KW-1185">Reference proteome</keyword>